<protein>
    <submittedName>
        <fullName evidence="3">ATP-binding protein</fullName>
    </submittedName>
</protein>
<dbReference type="GO" id="GO:0005524">
    <property type="term" value="F:ATP binding"/>
    <property type="evidence" value="ECO:0007669"/>
    <property type="project" value="UniProtKB-KW"/>
</dbReference>
<dbReference type="EMBL" id="JAATEN010000014">
    <property type="protein sequence ID" value="NJQ02442.1"/>
    <property type="molecule type" value="Genomic_DNA"/>
</dbReference>
<dbReference type="Gene3D" id="3.30.565.10">
    <property type="entry name" value="Histidine kinase-like ATPase, C-terminal domain"/>
    <property type="match status" value="1"/>
</dbReference>
<keyword evidence="3" id="KW-0547">Nucleotide-binding</keyword>
<keyword evidence="1" id="KW-0418">Kinase</keyword>
<name>A0ABX1C3F6_9ACTN</name>
<gene>
    <name evidence="3" type="ORF">HCK00_18315</name>
</gene>
<dbReference type="Pfam" id="PF13581">
    <property type="entry name" value="HATPase_c_2"/>
    <property type="match status" value="1"/>
</dbReference>
<dbReference type="PANTHER" id="PTHR35526:SF3">
    <property type="entry name" value="ANTI-SIGMA-F FACTOR RSBW"/>
    <property type="match status" value="1"/>
</dbReference>
<organism evidence="3 4">
    <name type="scientific">Streptomyces zingiberis</name>
    <dbReference type="NCBI Taxonomy" id="2053010"/>
    <lineage>
        <taxon>Bacteria</taxon>
        <taxon>Bacillati</taxon>
        <taxon>Actinomycetota</taxon>
        <taxon>Actinomycetes</taxon>
        <taxon>Kitasatosporales</taxon>
        <taxon>Streptomycetaceae</taxon>
        <taxon>Streptomyces</taxon>
    </lineage>
</organism>
<evidence type="ECO:0000313" key="3">
    <source>
        <dbReference type="EMBL" id="NJQ02442.1"/>
    </source>
</evidence>
<keyword evidence="1" id="KW-0808">Transferase</keyword>
<dbReference type="Proteomes" id="UP000695264">
    <property type="component" value="Unassembled WGS sequence"/>
</dbReference>
<sequence>MTVPGAEVPVTVRTFAHRFSSTRRGARVARLLAEHRLTDWGVPRGSRAFDAAVLVIAELTSNAVLHGLVPGRDCALRLTWDTGAGVLRIEVSDTRPGRPARGEPAAECDRGRGLLLVEAVALRWGVRDRNGPGKTVWAECAAGGGRPDTGDAGK</sequence>
<dbReference type="InterPro" id="IPR050267">
    <property type="entry name" value="Anti-sigma-factor_SerPK"/>
</dbReference>
<dbReference type="RefSeq" id="WP_168103067.1">
    <property type="nucleotide sequence ID" value="NZ_JAATEN010000014.1"/>
</dbReference>
<reference evidence="3 4" key="1">
    <citation type="submission" date="2020-03" db="EMBL/GenBank/DDBJ databases">
        <title>WGS of actinomycetes isolated from Thailand.</title>
        <authorList>
            <person name="Thawai C."/>
        </authorList>
    </citation>
    <scope>NUCLEOTIDE SEQUENCE [LARGE SCALE GENOMIC DNA]</scope>
    <source>
        <strain evidence="3 4">PLAI 1-29</strain>
    </source>
</reference>
<dbReference type="InterPro" id="IPR003594">
    <property type="entry name" value="HATPase_dom"/>
</dbReference>
<keyword evidence="3" id="KW-0067">ATP-binding</keyword>
<dbReference type="InterPro" id="IPR036890">
    <property type="entry name" value="HATPase_C_sf"/>
</dbReference>
<dbReference type="CDD" id="cd16936">
    <property type="entry name" value="HATPase_RsbW-like"/>
    <property type="match status" value="1"/>
</dbReference>
<keyword evidence="4" id="KW-1185">Reference proteome</keyword>
<evidence type="ECO:0000313" key="4">
    <source>
        <dbReference type="Proteomes" id="UP000695264"/>
    </source>
</evidence>
<accession>A0ABX1C3F6</accession>
<comment type="caution">
    <text evidence="3">The sequence shown here is derived from an EMBL/GenBank/DDBJ whole genome shotgun (WGS) entry which is preliminary data.</text>
</comment>
<feature type="domain" description="Histidine kinase/HSP90-like ATPase" evidence="2">
    <location>
        <begin position="26"/>
        <end position="138"/>
    </location>
</feature>
<evidence type="ECO:0000259" key="2">
    <source>
        <dbReference type="Pfam" id="PF13581"/>
    </source>
</evidence>
<keyword evidence="1" id="KW-0723">Serine/threonine-protein kinase</keyword>
<evidence type="ECO:0000256" key="1">
    <source>
        <dbReference type="ARBA" id="ARBA00022527"/>
    </source>
</evidence>
<dbReference type="PANTHER" id="PTHR35526">
    <property type="entry name" value="ANTI-SIGMA-F FACTOR RSBW-RELATED"/>
    <property type="match status" value="1"/>
</dbReference>
<proteinExistence type="predicted"/>
<dbReference type="SUPFAM" id="SSF55874">
    <property type="entry name" value="ATPase domain of HSP90 chaperone/DNA topoisomerase II/histidine kinase"/>
    <property type="match status" value="1"/>
</dbReference>